<protein>
    <recommendedName>
        <fullName evidence="8">Palmitoyltransferase</fullName>
        <ecNumber evidence="8">2.3.1.225</ecNumber>
    </recommendedName>
</protein>
<keyword evidence="8" id="KW-0012">Acyltransferase</keyword>
<evidence type="ECO:0000256" key="4">
    <source>
        <dbReference type="ARBA" id="ARBA00022989"/>
    </source>
</evidence>
<evidence type="ECO:0000256" key="3">
    <source>
        <dbReference type="ARBA" id="ARBA00022737"/>
    </source>
</evidence>
<keyword evidence="5 7" id="KW-0040">ANK repeat</keyword>
<proteinExistence type="inferred from homology"/>
<feature type="transmembrane region" description="Helical" evidence="8">
    <location>
        <begin position="380"/>
        <end position="408"/>
    </location>
</feature>
<dbReference type="AlphaFoldDB" id="A0A564YCH2"/>
<feature type="repeat" description="ANK" evidence="7">
    <location>
        <begin position="127"/>
        <end position="159"/>
    </location>
</feature>
<dbReference type="InterPro" id="IPR036770">
    <property type="entry name" value="Ankyrin_rpt-contain_sf"/>
</dbReference>
<feature type="transmembrane region" description="Helical" evidence="8">
    <location>
        <begin position="414"/>
        <end position="431"/>
    </location>
</feature>
<keyword evidence="12" id="KW-1185">Reference proteome</keyword>
<feature type="transmembrane region" description="Helical" evidence="8">
    <location>
        <begin position="314"/>
        <end position="335"/>
    </location>
</feature>
<feature type="repeat" description="ANK" evidence="7">
    <location>
        <begin position="94"/>
        <end position="126"/>
    </location>
</feature>
<feature type="transmembrane region" description="Helical" evidence="8">
    <location>
        <begin position="542"/>
        <end position="564"/>
    </location>
</feature>
<evidence type="ECO:0000313" key="11">
    <source>
        <dbReference type="EMBL" id="VUZ44679.1"/>
    </source>
</evidence>
<evidence type="ECO:0000256" key="6">
    <source>
        <dbReference type="ARBA" id="ARBA00023136"/>
    </source>
</evidence>
<keyword evidence="4 8" id="KW-1133">Transmembrane helix</keyword>
<organism evidence="11 12">
    <name type="scientific">Hymenolepis diminuta</name>
    <name type="common">Rat tapeworm</name>
    <dbReference type="NCBI Taxonomy" id="6216"/>
    <lineage>
        <taxon>Eukaryota</taxon>
        <taxon>Metazoa</taxon>
        <taxon>Spiralia</taxon>
        <taxon>Lophotrochozoa</taxon>
        <taxon>Platyhelminthes</taxon>
        <taxon>Cestoda</taxon>
        <taxon>Eucestoda</taxon>
        <taxon>Cyclophyllidea</taxon>
        <taxon>Hymenolepididae</taxon>
        <taxon>Hymenolepis</taxon>
    </lineage>
</organism>
<dbReference type="GO" id="GO:0019706">
    <property type="term" value="F:protein-cysteine S-palmitoyltransferase activity"/>
    <property type="evidence" value="ECO:0007669"/>
    <property type="project" value="UniProtKB-EC"/>
</dbReference>
<evidence type="ECO:0000256" key="2">
    <source>
        <dbReference type="ARBA" id="ARBA00022692"/>
    </source>
</evidence>
<feature type="transmembrane region" description="Helical" evidence="8">
    <location>
        <begin position="347"/>
        <end position="368"/>
    </location>
</feature>
<gene>
    <name evidence="11" type="ORF">WMSIL1_LOCUS4791</name>
</gene>
<dbReference type="PROSITE" id="PS50088">
    <property type="entry name" value="ANK_REPEAT"/>
    <property type="match status" value="4"/>
</dbReference>
<dbReference type="InterPro" id="IPR002110">
    <property type="entry name" value="Ankyrin_rpt"/>
</dbReference>
<feature type="region of interest" description="Disordered" evidence="9">
    <location>
        <begin position="261"/>
        <end position="286"/>
    </location>
</feature>
<sequence length="716" mass="79891">MALTNDPDPLNNQSTPAEDYSTWDIVKATQYGIFSRVLELVEPPPNSQNPPFDVNQLDNEGVSLLHWAAINNNFTLVKYLISKGAIIDRIGGNQHATALHWAIRKHLLEMVGLLVHFGANPMVRDIQGMTCLHVAAQEGATSIVLYLLAKGVDVNCRSSKGLTALMTCCLFGRSVEPLRVLLGWGADTRLMDDVQGNTAAHLAVRSNNLSAVLRLDEAGVDWRMRNKLGLYPYQMSQYPWMNHRVKEMAIARGLIPPSEISDSDSECNVTRNEKSEDGEIRASPVSSHRHRRKISVKLCFRACWPAACYTKRGLTWTAFALPAIAFLLIGALLQLDFSTLMAPLLSIFPWWTAYVVKVLAILFVFYQFRSNIIKLQTNEYAFLMVFSLGLVTTASLTLSGFFLLIPAVGTPHTLVHFSFFSVTSCLWFSLYRTATIDPGFIDSSSATVAPASNSSVSEAAVASTVVDVVDAEVRQILLHSDTTLNGPSSRNSALLKRFCTTCLVRKPLRSKHCRSCNRCVSRFDHHCPWVGNCVGQNNHHWFLAYLLSTSIALILFMAEAVLYWSSTPLCYTLPSVSKWHWKTALAIAWCDPWLVYCFANAAFYAIWTTLLFGAHFHQMVWGGVTTNERINVDRYAEFSGGLVWAKDGYTRGLCCGPSGCLCGLPQCPYNRGVIGNLSDLCRIRLGAHKPVEWRHLYEMNEFVESETKRNGQEFMA</sequence>
<dbReference type="EC" id="2.3.1.225" evidence="8"/>
<evidence type="ECO:0000256" key="9">
    <source>
        <dbReference type="SAM" id="MobiDB-lite"/>
    </source>
</evidence>
<dbReference type="Pfam" id="PF12796">
    <property type="entry name" value="Ank_2"/>
    <property type="match status" value="2"/>
</dbReference>
<keyword evidence="8" id="KW-0808">Transferase</keyword>
<feature type="domain" description="Palmitoyltransferase DHHC" evidence="10">
    <location>
        <begin position="496"/>
        <end position="631"/>
    </location>
</feature>
<evidence type="ECO:0000259" key="10">
    <source>
        <dbReference type="Pfam" id="PF01529"/>
    </source>
</evidence>
<evidence type="ECO:0000256" key="8">
    <source>
        <dbReference type="RuleBase" id="RU079119"/>
    </source>
</evidence>
<keyword evidence="3" id="KW-0677">Repeat</keyword>
<feature type="repeat" description="ANK" evidence="7">
    <location>
        <begin position="60"/>
        <end position="92"/>
    </location>
</feature>
<dbReference type="Pfam" id="PF01529">
    <property type="entry name" value="DHHC"/>
    <property type="match status" value="1"/>
</dbReference>
<evidence type="ECO:0000256" key="1">
    <source>
        <dbReference type="ARBA" id="ARBA00004141"/>
    </source>
</evidence>
<dbReference type="Proteomes" id="UP000321570">
    <property type="component" value="Unassembled WGS sequence"/>
</dbReference>
<comment type="domain">
    <text evidence="8">The DHHC domain is required for palmitoyltransferase activity.</text>
</comment>
<dbReference type="InterPro" id="IPR001594">
    <property type="entry name" value="Palmitoyltrfase_DHHC"/>
</dbReference>
<feature type="repeat" description="ANK" evidence="7">
    <location>
        <begin position="195"/>
        <end position="227"/>
    </location>
</feature>
<name>A0A564YCH2_HYMDI</name>
<dbReference type="GO" id="GO:0016020">
    <property type="term" value="C:membrane"/>
    <property type="evidence" value="ECO:0007669"/>
    <property type="project" value="UniProtKB-SubCell"/>
</dbReference>
<keyword evidence="2 8" id="KW-0812">Transmembrane</keyword>
<dbReference type="Gene3D" id="1.25.40.20">
    <property type="entry name" value="Ankyrin repeat-containing domain"/>
    <property type="match status" value="1"/>
</dbReference>
<dbReference type="SMART" id="SM00248">
    <property type="entry name" value="ANK"/>
    <property type="match status" value="5"/>
</dbReference>
<comment type="similarity">
    <text evidence="8">Belongs to the DHHC palmitoyltransferase family.</text>
</comment>
<evidence type="ECO:0000256" key="5">
    <source>
        <dbReference type="ARBA" id="ARBA00023043"/>
    </source>
</evidence>
<dbReference type="PANTHER" id="PTHR24161">
    <property type="entry name" value="ANK_REP_REGION DOMAIN-CONTAINING PROTEIN-RELATED"/>
    <property type="match status" value="1"/>
</dbReference>
<comment type="subcellular location">
    <subcellularLocation>
        <location evidence="1">Membrane</location>
        <topology evidence="1">Multi-pass membrane protein</topology>
    </subcellularLocation>
</comment>
<dbReference type="EMBL" id="CABIJS010000144">
    <property type="protein sequence ID" value="VUZ44679.1"/>
    <property type="molecule type" value="Genomic_DNA"/>
</dbReference>
<feature type="compositionally biased region" description="Basic and acidic residues" evidence="9">
    <location>
        <begin position="271"/>
        <end position="280"/>
    </location>
</feature>
<comment type="catalytic activity">
    <reaction evidence="8">
        <text>L-cysteinyl-[protein] + hexadecanoyl-CoA = S-hexadecanoyl-L-cysteinyl-[protein] + CoA</text>
        <dbReference type="Rhea" id="RHEA:36683"/>
        <dbReference type="Rhea" id="RHEA-COMP:10131"/>
        <dbReference type="Rhea" id="RHEA-COMP:11032"/>
        <dbReference type="ChEBI" id="CHEBI:29950"/>
        <dbReference type="ChEBI" id="CHEBI:57287"/>
        <dbReference type="ChEBI" id="CHEBI:57379"/>
        <dbReference type="ChEBI" id="CHEBI:74151"/>
        <dbReference type="EC" id="2.3.1.225"/>
    </reaction>
</comment>
<evidence type="ECO:0000313" key="12">
    <source>
        <dbReference type="Proteomes" id="UP000321570"/>
    </source>
</evidence>
<evidence type="ECO:0000256" key="7">
    <source>
        <dbReference type="PROSITE-ProRule" id="PRU00023"/>
    </source>
</evidence>
<dbReference type="PANTHER" id="PTHR24161:SF85">
    <property type="entry name" value="PALMITOYLTRANSFERASE HIP14"/>
    <property type="match status" value="1"/>
</dbReference>
<feature type="transmembrane region" description="Helical" evidence="8">
    <location>
        <begin position="593"/>
        <end position="612"/>
    </location>
</feature>
<dbReference type="SUPFAM" id="SSF48403">
    <property type="entry name" value="Ankyrin repeat"/>
    <property type="match status" value="1"/>
</dbReference>
<keyword evidence="6 8" id="KW-0472">Membrane</keyword>
<accession>A0A564YCH2</accession>
<reference evidence="11 12" key="1">
    <citation type="submission" date="2019-07" db="EMBL/GenBank/DDBJ databases">
        <authorList>
            <person name="Jastrzebski P J."/>
            <person name="Paukszto L."/>
            <person name="Jastrzebski P J."/>
        </authorList>
    </citation>
    <scope>NUCLEOTIDE SEQUENCE [LARGE SCALE GENOMIC DNA]</scope>
    <source>
        <strain evidence="11 12">WMS-il1</strain>
    </source>
</reference>
<dbReference type="PROSITE" id="PS50297">
    <property type="entry name" value="ANK_REP_REGION"/>
    <property type="match status" value="2"/>
</dbReference>
<dbReference type="PROSITE" id="PS50216">
    <property type="entry name" value="DHHC"/>
    <property type="match status" value="1"/>
</dbReference>